<feature type="binding site" evidence="12">
    <location>
        <position position="164"/>
    </location>
    <ligand>
        <name>(2R)-2-phosphoglycerate</name>
        <dbReference type="ChEBI" id="CHEBI:58289"/>
    </ligand>
</feature>
<dbReference type="FunFam" id="3.20.20.120:FF:000001">
    <property type="entry name" value="Enolase"/>
    <property type="match status" value="1"/>
</dbReference>
<feature type="binding site" evidence="14">
    <location>
        <begin position="367"/>
        <end position="370"/>
    </location>
    <ligand>
        <name>substrate</name>
    </ligand>
</feature>
<feature type="active site" description="Proton donor" evidence="12 13">
    <location>
        <position position="206"/>
    </location>
</feature>
<feature type="binding site" evidence="14">
    <location>
        <position position="391"/>
    </location>
    <ligand>
        <name>substrate</name>
    </ligand>
</feature>
<evidence type="ECO:0000259" key="17">
    <source>
        <dbReference type="SMART" id="SM01193"/>
    </source>
</evidence>
<dbReference type="InterPro" id="IPR036849">
    <property type="entry name" value="Enolase-like_C_sf"/>
</dbReference>
<dbReference type="InterPro" id="IPR020811">
    <property type="entry name" value="Enolase_N"/>
</dbReference>
<dbReference type="InterPro" id="IPR000941">
    <property type="entry name" value="Enolase"/>
</dbReference>
<accession>A0A1C7DM43</accession>
<dbReference type="Pfam" id="PF00113">
    <property type="entry name" value="Enolase_C"/>
    <property type="match status" value="1"/>
</dbReference>
<dbReference type="GO" id="GO:0005576">
    <property type="term" value="C:extracellular region"/>
    <property type="evidence" value="ECO:0007669"/>
    <property type="project" value="UniProtKB-SubCell"/>
</dbReference>
<dbReference type="SMART" id="SM01192">
    <property type="entry name" value="Enolase_C"/>
    <property type="match status" value="1"/>
</dbReference>
<evidence type="ECO:0000256" key="3">
    <source>
        <dbReference type="ARBA" id="ARBA00012058"/>
    </source>
</evidence>
<feature type="domain" description="Enolase C-terminal TIM barrel" evidence="16">
    <location>
        <begin position="140"/>
        <end position="428"/>
    </location>
</feature>
<evidence type="ECO:0000256" key="7">
    <source>
        <dbReference type="ARBA" id="ARBA00022723"/>
    </source>
</evidence>
<comment type="pathway">
    <text evidence="1 12">Carbohydrate degradation; glycolysis; pyruvate from D-glyceraldehyde 3-phosphate: step 4/5.</text>
</comment>
<dbReference type="PANTHER" id="PTHR11902">
    <property type="entry name" value="ENOLASE"/>
    <property type="match status" value="1"/>
</dbReference>
<dbReference type="InterPro" id="IPR020810">
    <property type="entry name" value="Enolase_C"/>
</dbReference>
<feature type="active site" description="Proton acceptor" evidence="12 13">
    <location>
        <position position="340"/>
    </location>
</feature>
<dbReference type="PROSITE" id="PS00164">
    <property type="entry name" value="ENOLASE"/>
    <property type="match status" value="1"/>
</dbReference>
<dbReference type="PRINTS" id="PR00148">
    <property type="entry name" value="ENOLASE"/>
</dbReference>
<name>A0A1C7DM43_9BACL</name>
<feature type="binding site" evidence="12">
    <location>
        <position position="391"/>
    </location>
    <ligand>
        <name>(2R)-2-phosphoglycerate</name>
        <dbReference type="ChEBI" id="CHEBI:58289"/>
    </ligand>
</feature>
<dbReference type="GO" id="GO:0000015">
    <property type="term" value="C:phosphopyruvate hydratase complex"/>
    <property type="evidence" value="ECO:0007669"/>
    <property type="project" value="InterPro"/>
</dbReference>
<dbReference type="SFLD" id="SFLDG00178">
    <property type="entry name" value="enolase"/>
    <property type="match status" value="1"/>
</dbReference>
<dbReference type="GO" id="GO:0000287">
    <property type="term" value="F:magnesium ion binding"/>
    <property type="evidence" value="ECO:0007669"/>
    <property type="project" value="UniProtKB-UniRule"/>
</dbReference>
<evidence type="ECO:0000256" key="9">
    <source>
        <dbReference type="ARBA" id="ARBA00023152"/>
    </source>
</evidence>
<keyword evidence="9 12" id="KW-0324">Glycolysis</keyword>
<dbReference type="SFLD" id="SFLDF00002">
    <property type="entry name" value="enolase"/>
    <property type="match status" value="1"/>
</dbReference>
<dbReference type="Gene3D" id="3.30.390.10">
    <property type="entry name" value="Enolase-like, N-terminal domain"/>
    <property type="match status" value="1"/>
</dbReference>
<feature type="binding site" evidence="14">
    <location>
        <position position="156"/>
    </location>
    <ligand>
        <name>substrate</name>
    </ligand>
</feature>
<dbReference type="EMBL" id="CP016537">
    <property type="protein sequence ID" value="ANU12535.1"/>
    <property type="molecule type" value="Genomic_DNA"/>
</dbReference>
<keyword evidence="19" id="KW-1185">Reference proteome</keyword>
<dbReference type="Proteomes" id="UP000092687">
    <property type="component" value="Chromosome"/>
</dbReference>
<gene>
    <name evidence="12" type="primary">eno</name>
    <name evidence="18" type="ORF">BBI08_01085</name>
</gene>
<feature type="domain" description="Enolase N-terminal" evidence="17">
    <location>
        <begin position="4"/>
        <end position="135"/>
    </location>
</feature>
<dbReference type="InterPro" id="IPR020809">
    <property type="entry name" value="Enolase_CS"/>
</dbReference>
<sequence length="431" mass="46921">MPIITHIQAREILDSRGNPTIEVEVFTESGAFGRAIVPSGASTGEHEAVELRDGDKSRYLGKGVLKAVEHVDVEIAEALEEKYSVLDQVSIDKALIELDGTENKGRLGANAILGVSLAVAHAAANYLDMPLYQYLGGFNAKQLPVPMMNILNGGEHADNNVDIQEFMVMPVGAKSFREAVQMGAEIFHNLKAVLKEKGYNTSVGDEGGFAPNLGSNEEALTTIMEAIEKAGYKPGSDILLAMDVASSEIYDKEKGVYNLPGDNTVKTSAEMVDWYEELCNKYPIISIEDGLDENDWAGHKLLTERIGDRIQLVGDDLFVTNTKKLSQGIEEGIANSILIKVNQIGTLTETFDAIEMAKRAGYTAVISHRSGESEDVTIADIAVATNAGQIKTGAPSRTDRVAKYNQLLRIEDQLFETGQYLGLKTFYNLKK</sequence>
<feature type="binding site" evidence="12 15">
    <location>
        <position position="288"/>
    </location>
    <ligand>
        <name>Mg(2+)</name>
        <dbReference type="ChEBI" id="CHEBI:18420"/>
    </ligand>
</feature>
<evidence type="ECO:0000256" key="6">
    <source>
        <dbReference type="ARBA" id="ARBA00022525"/>
    </source>
</evidence>
<comment type="subcellular location">
    <subcellularLocation>
        <location evidence="12">Cytoplasm</location>
    </subcellularLocation>
    <subcellularLocation>
        <location evidence="12">Secreted</location>
    </subcellularLocation>
    <subcellularLocation>
        <location evidence="12">Cell surface</location>
    </subcellularLocation>
    <text evidence="12">Fractions of enolase are present in both the cytoplasm and on the cell surface.</text>
</comment>
<evidence type="ECO:0000256" key="5">
    <source>
        <dbReference type="ARBA" id="ARBA00022490"/>
    </source>
</evidence>
<keyword evidence="6 12" id="KW-0964">Secreted</keyword>
<evidence type="ECO:0000256" key="2">
    <source>
        <dbReference type="ARBA" id="ARBA00009604"/>
    </source>
</evidence>
<comment type="catalytic activity">
    <reaction evidence="11">
        <text>(2R)-2-phosphoglycerate = phosphoenolpyruvate + H2O</text>
        <dbReference type="Rhea" id="RHEA:10164"/>
        <dbReference type="ChEBI" id="CHEBI:15377"/>
        <dbReference type="ChEBI" id="CHEBI:58289"/>
        <dbReference type="ChEBI" id="CHEBI:58702"/>
        <dbReference type="EC" id="4.2.1.11"/>
    </reaction>
    <physiologicalReaction direction="left-to-right" evidence="11">
        <dbReference type="Rhea" id="RHEA:10165"/>
    </physiologicalReaction>
</comment>
<reference evidence="19" key="2">
    <citation type="submission" date="2016-10" db="EMBL/GenBank/DDBJ databases">
        <authorList>
            <person name="See-Too W.S."/>
        </authorList>
    </citation>
    <scope>NUCLEOTIDE SEQUENCE [LARGE SCALE GENOMIC DNA]</scope>
    <source>
        <strain evidence="19">DSM 24743</strain>
    </source>
</reference>
<feature type="binding site" evidence="12">
    <location>
        <position position="370"/>
    </location>
    <ligand>
        <name>(2R)-2-phosphoglycerate</name>
        <dbReference type="ChEBI" id="CHEBI:58289"/>
    </ligand>
</feature>
<dbReference type="SFLD" id="SFLDS00001">
    <property type="entry name" value="Enolase"/>
    <property type="match status" value="1"/>
</dbReference>
<evidence type="ECO:0000313" key="18">
    <source>
        <dbReference type="EMBL" id="ANU12535.1"/>
    </source>
</evidence>
<keyword evidence="10 12" id="KW-0456">Lyase</keyword>
<dbReference type="HAMAP" id="MF_00318">
    <property type="entry name" value="Enolase"/>
    <property type="match status" value="1"/>
</dbReference>
<evidence type="ECO:0000256" key="14">
    <source>
        <dbReference type="PIRSR" id="PIRSR001400-2"/>
    </source>
</evidence>
<dbReference type="CDD" id="cd03313">
    <property type="entry name" value="enolase"/>
    <property type="match status" value="1"/>
</dbReference>
<dbReference type="Pfam" id="PF03952">
    <property type="entry name" value="Enolase_N"/>
    <property type="match status" value="1"/>
</dbReference>
<evidence type="ECO:0000256" key="12">
    <source>
        <dbReference type="HAMAP-Rule" id="MF_00318"/>
    </source>
</evidence>
<dbReference type="GO" id="GO:0004634">
    <property type="term" value="F:phosphopyruvate hydratase activity"/>
    <property type="evidence" value="ECO:0007669"/>
    <property type="project" value="UniProtKB-UniRule"/>
</dbReference>
<comment type="cofactor">
    <cofactor evidence="12">
        <name>Mg(2+)</name>
        <dbReference type="ChEBI" id="CHEBI:18420"/>
    </cofactor>
    <text evidence="12">Binds a second Mg(2+) ion via substrate during catalysis.</text>
</comment>
<organism evidence="18 19">
    <name type="scientific">Planococcus halocryophilus</name>
    <dbReference type="NCBI Taxonomy" id="1215089"/>
    <lineage>
        <taxon>Bacteria</taxon>
        <taxon>Bacillati</taxon>
        <taxon>Bacillota</taxon>
        <taxon>Bacilli</taxon>
        <taxon>Bacillales</taxon>
        <taxon>Caryophanaceae</taxon>
        <taxon>Planococcus</taxon>
    </lineage>
</organism>
<dbReference type="FunFam" id="3.30.390.10:FF:000001">
    <property type="entry name" value="Enolase"/>
    <property type="match status" value="1"/>
</dbReference>
<keyword evidence="5 12" id="KW-0963">Cytoplasm</keyword>
<evidence type="ECO:0000259" key="16">
    <source>
        <dbReference type="SMART" id="SM01192"/>
    </source>
</evidence>
<dbReference type="GO" id="GO:0009986">
    <property type="term" value="C:cell surface"/>
    <property type="evidence" value="ECO:0007669"/>
    <property type="project" value="UniProtKB-SubCell"/>
</dbReference>
<feature type="binding site" evidence="14">
    <location>
        <position position="165"/>
    </location>
    <ligand>
        <name>substrate</name>
    </ligand>
</feature>
<feature type="binding site" evidence="12">
    <location>
        <position position="369"/>
    </location>
    <ligand>
        <name>(2R)-2-phosphoglycerate</name>
        <dbReference type="ChEBI" id="CHEBI:58289"/>
    </ligand>
</feature>
<keyword evidence="18" id="KW-0670">Pyruvate</keyword>
<comment type="cofactor">
    <cofactor evidence="15">
        <name>Mg(2+)</name>
        <dbReference type="ChEBI" id="CHEBI:18420"/>
    </cofactor>
    <text evidence="15">Mg(2+) is required for catalysis and for stabilizing the dimer.</text>
</comment>
<evidence type="ECO:0000256" key="4">
    <source>
        <dbReference type="ARBA" id="ARBA00017068"/>
    </source>
</evidence>
<evidence type="ECO:0000313" key="19">
    <source>
        <dbReference type="Proteomes" id="UP000092687"/>
    </source>
</evidence>
<reference evidence="19" key="1">
    <citation type="submission" date="2016-07" db="EMBL/GenBank/DDBJ databases">
        <authorList>
            <person name="See-Too W.S."/>
        </authorList>
    </citation>
    <scope>NUCLEOTIDE SEQUENCE [LARGE SCALE GENOMIC DNA]</scope>
    <source>
        <strain evidence="19">DSM 24743</strain>
    </source>
</reference>
<dbReference type="InterPro" id="IPR029017">
    <property type="entry name" value="Enolase-like_N"/>
</dbReference>
<feature type="binding site" evidence="12 15">
    <location>
        <position position="315"/>
    </location>
    <ligand>
        <name>Mg(2+)</name>
        <dbReference type="ChEBI" id="CHEBI:18420"/>
    </ligand>
</feature>
<dbReference type="GO" id="GO:0006096">
    <property type="term" value="P:glycolytic process"/>
    <property type="evidence" value="ECO:0007669"/>
    <property type="project" value="UniProtKB-UniRule"/>
</dbReference>
<keyword evidence="7 12" id="KW-0479">Metal-binding</keyword>
<comment type="function">
    <text evidence="12">Catalyzes the reversible conversion of 2-phosphoglycerate (2-PG) into phosphoenolpyruvate (PEP). It is essential for the degradation of carbohydrates via glycolysis.</text>
</comment>
<evidence type="ECO:0000256" key="15">
    <source>
        <dbReference type="PIRSR" id="PIRSR001400-3"/>
    </source>
</evidence>
<dbReference type="SUPFAM" id="SSF54826">
    <property type="entry name" value="Enolase N-terminal domain-like"/>
    <property type="match status" value="1"/>
</dbReference>
<protein>
    <recommendedName>
        <fullName evidence="4 12">Enolase</fullName>
        <ecNumber evidence="3 12">4.2.1.11</ecNumber>
    </recommendedName>
    <alternativeName>
        <fullName evidence="12">2-phospho-D-glycerate hydro-lyase</fullName>
    </alternativeName>
    <alternativeName>
        <fullName evidence="12">2-phosphoglycerate dehydratase</fullName>
    </alternativeName>
</protein>
<dbReference type="OrthoDB" id="9804716at2"/>
<dbReference type="EC" id="4.2.1.11" evidence="3 12"/>
<dbReference type="PIRSF" id="PIRSF001400">
    <property type="entry name" value="Enolase"/>
    <property type="match status" value="1"/>
</dbReference>
<feature type="binding site" evidence="14">
    <location>
        <position position="315"/>
    </location>
    <ligand>
        <name>substrate</name>
    </ligand>
</feature>
<evidence type="ECO:0000256" key="11">
    <source>
        <dbReference type="ARBA" id="ARBA00048951"/>
    </source>
</evidence>
<evidence type="ECO:0000256" key="10">
    <source>
        <dbReference type="ARBA" id="ARBA00023239"/>
    </source>
</evidence>
<feature type="binding site" evidence="12">
    <location>
        <position position="340"/>
    </location>
    <ligand>
        <name>(2R)-2-phosphoglycerate</name>
        <dbReference type="ChEBI" id="CHEBI:58289"/>
    </ligand>
</feature>
<evidence type="ECO:0000256" key="13">
    <source>
        <dbReference type="PIRSR" id="PIRSR001400-1"/>
    </source>
</evidence>
<dbReference type="KEGG" id="phc:BBI08_01085"/>
<dbReference type="PANTHER" id="PTHR11902:SF1">
    <property type="entry name" value="ENOLASE"/>
    <property type="match status" value="1"/>
</dbReference>
<evidence type="ECO:0000256" key="1">
    <source>
        <dbReference type="ARBA" id="ARBA00005031"/>
    </source>
</evidence>
<dbReference type="UniPathway" id="UPA00109">
    <property type="reaction ID" value="UER00187"/>
</dbReference>
<keyword evidence="8 12" id="KW-0460">Magnesium</keyword>
<dbReference type="SMART" id="SM01193">
    <property type="entry name" value="Enolase_N"/>
    <property type="match status" value="1"/>
</dbReference>
<dbReference type="STRING" id="1215089.BBI08_01085"/>
<proteinExistence type="inferred from homology"/>
<feature type="binding site" evidence="12 15">
    <location>
        <position position="243"/>
    </location>
    <ligand>
        <name>Mg(2+)</name>
        <dbReference type="ChEBI" id="CHEBI:18420"/>
    </ligand>
</feature>
<evidence type="ECO:0000256" key="8">
    <source>
        <dbReference type="ARBA" id="ARBA00022842"/>
    </source>
</evidence>
<dbReference type="RefSeq" id="WP_008496071.1">
    <property type="nucleotide sequence ID" value="NZ_CP016537.2"/>
</dbReference>
<comment type="similarity">
    <text evidence="2 12">Belongs to the enolase family.</text>
</comment>
<dbReference type="Gene3D" id="3.20.20.120">
    <property type="entry name" value="Enolase-like C-terminal domain"/>
    <property type="match status" value="1"/>
</dbReference>
<feature type="binding site" evidence="14">
    <location>
        <position position="288"/>
    </location>
    <ligand>
        <name>substrate</name>
    </ligand>
</feature>
<dbReference type="SUPFAM" id="SSF51604">
    <property type="entry name" value="Enolase C-terminal domain-like"/>
    <property type="match status" value="1"/>
</dbReference>
<dbReference type="AlphaFoldDB" id="A0A1C7DM43"/>
<dbReference type="NCBIfam" id="TIGR01060">
    <property type="entry name" value="eno"/>
    <property type="match status" value="1"/>
</dbReference>